<feature type="transmembrane region" description="Helical" evidence="1">
    <location>
        <begin position="42"/>
        <end position="59"/>
    </location>
</feature>
<feature type="transmembrane region" description="Helical" evidence="1">
    <location>
        <begin position="6"/>
        <end position="30"/>
    </location>
</feature>
<dbReference type="Proteomes" id="UP000292939">
    <property type="component" value="Chromosome"/>
</dbReference>
<feature type="transmembrane region" description="Helical" evidence="1">
    <location>
        <begin position="97"/>
        <end position="115"/>
    </location>
</feature>
<evidence type="ECO:0000313" key="3">
    <source>
        <dbReference type="Proteomes" id="UP000292939"/>
    </source>
</evidence>
<proteinExistence type="predicted"/>
<organism evidence="2 3">
    <name type="scientific">Hylemonella gracilis</name>
    <dbReference type="NCBI Taxonomy" id="80880"/>
    <lineage>
        <taxon>Bacteria</taxon>
        <taxon>Pseudomonadati</taxon>
        <taxon>Pseudomonadota</taxon>
        <taxon>Betaproteobacteria</taxon>
        <taxon>Burkholderiales</taxon>
        <taxon>Comamonadaceae</taxon>
        <taxon>Hylemonella</taxon>
    </lineage>
</organism>
<keyword evidence="1" id="KW-0812">Transmembrane</keyword>
<sequence length="175" mass="18566">MPNPLSTLGIAHTLISLAPVVAGLYGFVRFRRIDPSAPSGQVYLWGLTLAVFTSFGLSSKGGINPGHVLGVLALLAAFGGAWLAPRLRFLGRLAPHLQNFGLSFSFFLLMVPGINETLSRLPVAQPVATGPEDPVVQTALLVWLLVFVVGFALQCLAFRGANRTENPMSGSTARP</sequence>
<gene>
    <name evidence="2" type="ORF">DW355_09845</name>
</gene>
<keyword evidence="1" id="KW-1133">Transmembrane helix</keyword>
<evidence type="ECO:0000313" key="2">
    <source>
        <dbReference type="EMBL" id="QBK05032.1"/>
    </source>
</evidence>
<accession>A0A4P6UIU1</accession>
<protein>
    <recommendedName>
        <fullName evidence="4">DUF2306 domain-containing protein</fullName>
    </recommendedName>
</protein>
<dbReference type="EMBL" id="CP031395">
    <property type="protein sequence ID" value="QBK05032.1"/>
    <property type="molecule type" value="Genomic_DNA"/>
</dbReference>
<evidence type="ECO:0008006" key="4">
    <source>
        <dbReference type="Google" id="ProtNLM"/>
    </source>
</evidence>
<feature type="transmembrane region" description="Helical" evidence="1">
    <location>
        <begin position="135"/>
        <end position="158"/>
    </location>
</feature>
<evidence type="ECO:0000256" key="1">
    <source>
        <dbReference type="SAM" id="Phobius"/>
    </source>
</evidence>
<reference evidence="2 3" key="1">
    <citation type="submission" date="2018-07" db="EMBL/GenBank/DDBJ databases">
        <title>Exploring interactions and the metabolic potential of the ultra-small soil bacteria Hylemonella gracilis.</title>
        <authorList>
            <person name="Tyc O."/>
            <person name="Kulkarni P."/>
            <person name="Gawehns F."/>
            <person name="Hundscheid M."/>
            <person name="Zweers H."/>
            <person name="Garbeva P."/>
        </authorList>
    </citation>
    <scope>NUCLEOTIDE SEQUENCE [LARGE SCALE GENOMIC DNA]</scope>
    <source>
        <strain evidence="2 3">NS1</strain>
    </source>
</reference>
<name>A0A4P6UIU1_9BURK</name>
<dbReference type="KEGG" id="hgr:DW355_09845"/>
<dbReference type="RefSeq" id="WP_131279720.1">
    <property type="nucleotide sequence ID" value="NZ_CP031395.1"/>
</dbReference>
<dbReference type="AlphaFoldDB" id="A0A4P6UIU1"/>
<dbReference type="OrthoDB" id="713921at2"/>
<feature type="transmembrane region" description="Helical" evidence="1">
    <location>
        <begin position="65"/>
        <end position="85"/>
    </location>
</feature>
<keyword evidence="1" id="KW-0472">Membrane</keyword>